<dbReference type="AlphaFoldDB" id="A0A9W4XAP1"/>
<evidence type="ECO:0000313" key="1">
    <source>
        <dbReference type="EMBL" id="CAI2198176.1"/>
    </source>
</evidence>
<protein>
    <submittedName>
        <fullName evidence="1">17394_t:CDS:1</fullName>
    </submittedName>
</protein>
<evidence type="ECO:0000313" key="2">
    <source>
        <dbReference type="Proteomes" id="UP001153678"/>
    </source>
</evidence>
<accession>A0A9W4XAP1</accession>
<comment type="caution">
    <text evidence="1">The sequence shown here is derived from an EMBL/GenBank/DDBJ whole genome shotgun (WGS) entry which is preliminary data.</text>
</comment>
<keyword evidence="2" id="KW-1185">Reference proteome</keyword>
<proteinExistence type="predicted"/>
<reference evidence="1" key="1">
    <citation type="submission" date="2022-08" db="EMBL/GenBank/DDBJ databases">
        <authorList>
            <person name="Kallberg Y."/>
            <person name="Tangrot J."/>
            <person name="Rosling A."/>
        </authorList>
    </citation>
    <scope>NUCLEOTIDE SEQUENCE</scope>
    <source>
        <strain evidence="1">Wild A</strain>
    </source>
</reference>
<dbReference type="Proteomes" id="UP001153678">
    <property type="component" value="Unassembled WGS sequence"/>
</dbReference>
<sequence>VEYDIILTIDILQGLRESIISNTPEFYVNIYTVDALNAILTKTNILENEQINEESNIQ</sequence>
<name>A0A9W4XAP1_9GLOM</name>
<dbReference type="EMBL" id="CAMKVN010018006">
    <property type="protein sequence ID" value="CAI2198176.1"/>
    <property type="molecule type" value="Genomic_DNA"/>
</dbReference>
<feature type="non-terminal residue" evidence="1">
    <location>
        <position position="1"/>
    </location>
</feature>
<organism evidence="1 2">
    <name type="scientific">Funneliformis geosporum</name>
    <dbReference type="NCBI Taxonomy" id="1117311"/>
    <lineage>
        <taxon>Eukaryota</taxon>
        <taxon>Fungi</taxon>
        <taxon>Fungi incertae sedis</taxon>
        <taxon>Mucoromycota</taxon>
        <taxon>Glomeromycotina</taxon>
        <taxon>Glomeromycetes</taxon>
        <taxon>Glomerales</taxon>
        <taxon>Glomeraceae</taxon>
        <taxon>Funneliformis</taxon>
    </lineage>
</organism>
<gene>
    <name evidence="1" type="ORF">FWILDA_LOCUS18442</name>
</gene>
<feature type="non-terminal residue" evidence="1">
    <location>
        <position position="58"/>
    </location>
</feature>
<dbReference type="OrthoDB" id="10261027at2759"/>